<feature type="transmembrane region" description="Helical" evidence="2">
    <location>
        <begin position="365"/>
        <end position="391"/>
    </location>
</feature>
<dbReference type="RefSeq" id="WP_283433707.1">
    <property type="nucleotide sequence ID" value="NZ_FXUG01000009.1"/>
</dbReference>
<organism evidence="3 4">
    <name type="scientific">Neorhodopirellula lusitana</name>
    <dbReference type="NCBI Taxonomy" id="445327"/>
    <lineage>
        <taxon>Bacteria</taxon>
        <taxon>Pseudomonadati</taxon>
        <taxon>Planctomycetota</taxon>
        <taxon>Planctomycetia</taxon>
        <taxon>Pirellulales</taxon>
        <taxon>Pirellulaceae</taxon>
        <taxon>Neorhodopirellula</taxon>
    </lineage>
</organism>
<dbReference type="Proteomes" id="UP001158067">
    <property type="component" value="Unassembled WGS sequence"/>
</dbReference>
<evidence type="ECO:0000313" key="4">
    <source>
        <dbReference type="Proteomes" id="UP001158067"/>
    </source>
</evidence>
<feature type="region of interest" description="Disordered" evidence="1">
    <location>
        <begin position="1"/>
        <end position="88"/>
    </location>
</feature>
<accession>A0ABY1QDB3</accession>
<reference evidence="3 4" key="1">
    <citation type="submission" date="2017-05" db="EMBL/GenBank/DDBJ databases">
        <authorList>
            <person name="Varghese N."/>
            <person name="Submissions S."/>
        </authorList>
    </citation>
    <scope>NUCLEOTIDE SEQUENCE [LARGE SCALE GENOMIC DNA]</scope>
    <source>
        <strain evidence="3 4">DSM 25457</strain>
    </source>
</reference>
<evidence type="ECO:0000313" key="3">
    <source>
        <dbReference type="EMBL" id="SMP65702.1"/>
    </source>
</evidence>
<comment type="caution">
    <text evidence="3">The sequence shown here is derived from an EMBL/GenBank/DDBJ whole genome shotgun (WGS) entry which is preliminary data.</text>
</comment>
<feature type="compositionally biased region" description="Basic and acidic residues" evidence="1">
    <location>
        <begin position="53"/>
        <end position="73"/>
    </location>
</feature>
<name>A0ABY1QDB3_9BACT</name>
<feature type="transmembrane region" description="Helical" evidence="2">
    <location>
        <begin position="273"/>
        <end position="293"/>
    </location>
</feature>
<gene>
    <name evidence="3" type="ORF">SAMN06265222_109126</name>
</gene>
<feature type="transmembrane region" description="Helical" evidence="2">
    <location>
        <begin position="187"/>
        <end position="210"/>
    </location>
</feature>
<keyword evidence="2" id="KW-1133">Transmembrane helix</keyword>
<proteinExistence type="predicted"/>
<protein>
    <submittedName>
        <fullName evidence="3">Uncharacterized protein</fullName>
    </submittedName>
</protein>
<keyword evidence="2" id="KW-0812">Transmembrane</keyword>
<sequence>MPTTERNEDWPRKEARSRVDHPGCDRDAADQESTGQEAVDQESTDQESTDQEVTGRDVSDRADHALGNREIPGKQELAGSLPLPVDNRSSIPQRRWPVERYRQLGVAALPWIKRVVFLLVLVGLIAAGVQSTQRWQAETARLSAEIASLQQQAAGEADPVRRSAMQAEADSRIAAIPSLGTVHWDRVGWAAFLYGLGLLPPGWILHRCFLAMQVPSTWRRATDAQLLGHAGKYIPGKALVVVLRVGAILPKGVPAAQGSPAPHRPVGRATTCVFLETLSMIGVGGFIAGALLWNSPLPVWVRAMAALMAVGSMVPLCPPVMRRVVALVQRRRAKRVKPSSDFSQSVGDTPAVSPTASVQGITWSLLAVCCLASLLSWAFIGASFACLVSAIPSWQAFSDVGVGIEAASGAGVVAAADTDWIELLSWTATATAAISLGMVLGFASLLPGGAGVREFVTLLVLTPAVGPTHALLSVIAARLMFIIVEAILAGVAWLDLRRFSAKAL</sequence>
<feature type="compositionally biased region" description="Basic and acidic residues" evidence="1">
    <location>
        <begin position="1"/>
        <end position="29"/>
    </location>
</feature>
<keyword evidence="4" id="KW-1185">Reference proteome</keyword>
<feature type="transmembrane region" description="Helical" evidence="2">
    <location>
        <begin position="299"/>
        <end position="321"/>
    </location>
</feature>
<keyword evidence="2" id="KW-0472">Membrane</keyword>
<evidence type="ECO:0000256" key="2">
    <source>
        <dbReference type="SAM" id="Phobius"/>
    </source>
</evidence>
<feature type="transmembrane region" description="Helical" evidence="2">
    <location>
        <begin position="104"/>
        <end position="129"/>
    </location>
</feature>
<evidence type="ECO:0000256" key="1">
    <source>
        <dbReference type="SAM" id="MobiDB-lite"/>
    </source>
</evidence>
<dbReference type="EMBL" id="FXUG01000009">
    <property type="protein sequence ID" value="SMP65702.1"/>
    <property type="molecule type" value="Genomic_DNA"/>
</dbReference>
<feature type="transmembrane region" description="Helical" evidence="2">
    <location>
        <begin position="397"/>
        <end position="416"/>
    </location>
</feature>
<feature type="compositionally biased region" description="Acidic residues" evidence="1">
    <location>
        <begin position="39"/>
        <end position="50"/>
    </location>
</feature>
<feature type="transmembrane region" description="Helical" evidence="2">
    <location>
        <begin position="470"/>
        <end position="494"/>
    </location>
</feature>
<feature type="transmembrane region" description="Helical" evidence="2">
    <location>
        <begin position="423"/>
        <end position="450"/>
    </location>
</feature>